<feature type="binding site" evidence="5 8">
    <location>
        <begin position="157"/>
        <end position="159"/>
    </location>
    <ligand>
        <name>substrate</name>
    </ligand>
</feature>
<dbReference type="HAMAP" id="MF_00013">
    <property type="entry name" value="LipB"/>
    <property type="match status" value="1"/>
</dbReference>
<evidence type="ECO:0000256" key="1">
    <source>
        <dbReference type="ARBA" id="ARBA00004821"/>
    </source>
</evidence>
<feature type="site" description="Lowers pKa of active site Cys" evidence="5 9">
    <location>
        <position position="154"/>
    </location>
</feature>
<dbReference type="Pfam" id="PF21948">
    <property type="entry name" value="LplA-B_cat"/>
    <property type="match status" value="1"/>
</dbReference>
<dbReference type="Gene3D" id="3.30.930.10">
    <property type="entry name" value="Bira Bifunctional Protein, Domain 2"/>
    <property type="match status" value="1"/>
</dbReference>
<dbReference type="InterPro" id="IPR020605">
    <property type="entry name" value="Octanoyltransferase_CS"/>
</dbReference>
<evidence type="ECO:0000256" key="5">
    <source>
        <dbReference type="HAMAP-Rule" id="MF_00013"/>
    </source>
</evidence>
<feature type="active site" description="Acyl-thioester intermediate" evidence="5 7">
    <location>
        <position position="188"/>
    </location>
</feature>
<gene>
    <name evidence="5 11" type="primary">lipB</name>
    <name evidence="11" type="ORF">DU508_20950</name>
</gene>
<comment type="catalytic activity">
    <reaction evidence="5 6">
        <text>octanoyl-[ACP] + L-lysyl-[protein] = N(6)-octanoyl-L-lysyl-[protein] + holo-[ACP] + H(+)</text>
        <dbReference type="Rhea" id="RHEA:17665"/>
        <dbReference type="Rhea" id="RHEA-COMP:9636"/>
        <dbReference type="Rhea" id="RHEA-COMP:9685"/>
        <dbReference type="Rhea" id="RHEA-COMP:9752"/>
        <dbReference type="Rhea" id="RHEA-COMP:9928"/>
        <dbReference type="ChEBI" id="CHEBI:15378"/>
        <dbReference type="ChEBI" id="CHEBI:29969"/>
        <dbReference type="ChEBI" id="CHEBI:64479"/>
        <dbReference type="ChEBI" id="CHEBI:78463"/>
        <dbReference type="ChEBI" id="CHEBI:78809"/>
        <dbReference type="EC" id="2.3.1.181"/>
    </reaction>
</comment>
<comment type="miscellaneous">
    <text evidence="5">In the reaction, the free carboxyl group of octanoic acid is attached via an amide linkage to the epsilon-amino group of a specific lysine residue of lipoyl domains of lipoate-dependent enzymes.</text>
</comment>
<keyword evidence="12" id="KW-1185">Reference proteome</keyword>
<comment type="subcellular location">
    <subcellularLocation>
        <location evidence="5">Cytoplasm</location>
    </subcellularLocation>
</comment>
<dbReference type="GO" id="GO:0033819">
    <property type="term" value="F:lipoyl(octanoyl) transferase activity"/>
    <property type="evidence" value="ECO:0007669"/>
    <property type="project" value="UniProtKB-EC"/>
</dbReference>
<comment type="similarity">
    <text evidence="5 6">Belongs to the LipB family.</text>
</comment>
<comment type="function">
    <text evidence="4 5 6">Catalyzes the transfer of endogenously produced octanoic acid from octanoyl-acyl-carrier-protein onto the lipoyl domains of lipoate-dependent enzymes. Lipoyl-ACP can also act as a substrate although octanoyl-ACP is likely to be the physiological substrate.</text>
</comment>
<dbReference type="EMBL" id="QPKV01000012">
    <property type="protein sequence ID" value="RDC54688.1"/>
    <property type="molecule type" value="Genomic_DNA"/>
</dbReference>
<reference evidence="11 12" key="1">
    <citation type="submission" date="2018-07" db="EMBL/GenBank/DDBJ databases">
        <title>Pedobacter sp. nov., isolated from soil.</title>
        <authorList>
            <person name="Zhou L.Y."/>
            <person name="Du Z.J."/>
        </authorList>
    </citation>
    <scope>NUCLEOTIDE SEQUENCE [LARGE SCALE GENOMIC DNA]</scope>
    <source>
        <strain evidence="11 12">JDX94</strain>
    </source>
</reference>
<dbReference type="CDD" id="cd16444">
    <property type="entry name" value="LipB"/>
    <property type="match status" value="1"/>
</dbReference>
<dbReference type="AlphaFoldDB" id="A0A369PX73"/>
<comment type="caution">
    <text evidence="11">The sequence shown here is derived from an EMBL/GenBank/DDBJ whole genome shotgun (WGS) entry which is preliminary data.</text>
</comment>
<name>A0A369PX73_9SPHI</name>
<dbReference type="NCBIfam" id="TIGR00214">
    <property type="entry name" value="lipB"/>
    <property type="match status" value="1"/>
</dbReference>
<dbReference type="EC" id="2.3.1.181" evidence="5 6"/>
<evidence type="ECO:0000313" key="11">
    <source>
        <dbReference type="EMBL" id="RDC54688.1"/>
    </source>
</evidence>
<evidence type="ECO:0000256" key="2">
    <source>
        <dbReference type="ARBA" id="ARBA00022679"/>
    </source>
</evidence>
<evidence type="ECO:0000256" key="4">
    <source>
        <dbReference type="ARBA" id="ARBA00024732"/>
    </source>
</evidence>
<dbReference type="OrthoDB" id="9787061at2"/>
<dbReference type="PROSITE" id="PS51733">
    <property type="entry name" value="BPL_LPL_CATALYTIC"/>
    <property type="match status" value="1"/>
</dbReference>
<proteinExistence type="inferred from homology"/>
<feature type="binding site" evidence="5 8">
    <location>
        <begin position="84"/>
        <end position="91"/>
    </location>
    <ligand>
        <name>substrate</name>
    </ligand>
</feature>
<dbReference type="InterPro" id="IPR045864">
    <property type="entry name" value="aa-tRNA-synth_II/BPL/LPL"/>
</dbReference>
<dbReference type="PANTHER" id="PTHR10993">
    <property type="entry name" value="OCTANOYLTRANSFERASE"/>
    <property type="match status" value="1"/>
</dbReference>
<dbReference type="InterPro" id="IPR000544">
    <property type="entry name" value="Octanoyltransferase"/>
</dbReference>
<keyword evidence="2 5" id="KW-0808">Transferase</keyword>
<comment type="pathway">
    <text evidence="1 5 6">Protein modification; protein lipoylation via endogenous pathway; protein N(6)-(lipoyl)lysine from octanoyl-[acyl-carrier-protein]: step 1/2.</text>
</comment>
<evidence type="ECO:0000256" key="9">
    <source>
        <dbReference type="PIRSR" id="PIRSR016262-3"/>
    </source>
</evidence>
<dbReference type="PIRSF" id="PIRSF016262">
    <property type="entry name" value="LPLase"/>
    <property type="match status" value="1"/>
</dbReference>
<dbReference type="Proteomes" id="UP000253961">
    <property type="component" value="Unassembled WGS sequence"/>
</dbReference>
<accession>A0A369PX73</accession>
<evidence type="ECO:0000256" key="6">
    <source>
        <dbReference type="PIRNR" id="PIRNR016262"/>
    </source>
</evidence>
<dbReference type="GO" id="GO:0009249">
    <property type="term" value="P:protein lipoylation"/>
    <property type="evidence" value="ECO:0007669"/>
    <property type="project" value="InterPro"/>
</dbReference>
<dbReference type="GO" id="GO:0005737">
    <property type="term" value="C:cytoplasm"/>
    <property type="evidence" value="ECO:0007669"/>
    <property type="project" value="UniProtKB-SubCell"/>
</dbReference>
<dbReference type="UniPathway" id="UPA00538">
    <property type="reaction ID" value="UER00592"/>
</dbReference>
<protein>
    <recommendedName>
        <fullName evidence="5 6">Octanoyltransferase</fullName>
        <ecNumber evidence="5 6">2.3.1.181</ecNumber>
    </recommendedName>
    <alternativeName>
        <fullName evidence="5">Lipoate-protein ligase B</fullName>
    </alternativeName>
    <alternativeName>
        <fullName evidence="5">Lipoyl/octanoyl transferase</fullName>
    </alternativeName>
    <alternativeName>
        <fullName evidence="5">Octanoyl-[acyl-carrier-protein]-protein N-octanoyltransferase</fullName>
    </alternativeName>
</protein>
<evidence type="ECO:0000256" key="8">
    <source>
        <dbReference type="PIRSR" id="PIRSR016262-2"/>
    </source>
</evidence>
<keyword evidence="3 5" id="KW-0012">Acyltransferase</keyword>
<dbReference type="PANTHER" id="PTHR10993:SF7">
    <property type="entry name" value="LIPOYLTRANSFERASE 2, MITOCHONDRIAL-RELATED"/>
    <property type="match status" value="1"/>
</dbReference>
<organism evidence="11 12">
    <name type="scientific">Pedobacter chinensis</name>
    <dbReference type="NCBI Taxonomy" id="2282421"/>
    <lineage>
        <taxon>Bacteria</taxon>
        <taxon>Pseudomonadati</taxon>
        <taxon>Bacteroidota</taxon>
        <taxon>Sphingobacteriia</taxon>
        <taxon>Sphingobacteriales</taxon>
        <taxon>Sphingobacteriaceae</taxon>
        <taxon>Pedobacter</taxon>
    </lineage>
</organism>
<sequence>MKVRTKYIDLKLIPHHLALNFQIEQRENIALLKKENLDTSQSNVLVLCEHNPILTFGSSAKESELFIAKDKLKSVGLDISYIRRGGAITFHGPGQIVGYPILDLENFKTDIRWYTETMAKVIIDTLKNYDVEGYYDKEFPGVWINDKLSGKKKKICAVGVHLSRWITNHGFAFNISNDMKYYQYFIPCAINEPDRAVTTLSKELGREINIDEVKNIILQNFEHHFLTELVRQGSIEVVLSII</sequence>
<feature type="domain" description="BPL/LPL catalytic" evidence="10">
    <location>
        <begin position="39"/>
        <end position="229"/>
    </location>
</feature>
<evidence type="ECO:0000259" key="10">
    <source>
        <dbReference type="PROSITE" id="PS51733"/>
    </source>
</evidence>
<dbReference type="RefSeq" id="WP_115404623.1">
    <property type="nucleotide sequence ID" value="NZ_QPKV01000012.1"/>
</dbReference>
<keyword evidence="5" id="KW-0963">Cytoplasm</keyword>
<feature type="binding site" evidence="5 8">
    <location>
        <begin position="170"/>
        <end position="172"/>
    </location>
    <ligand>
        <name>substrate</name>
    </ligand>
</feature>
<dbReference type="InterPro" id="IPR004143">
    <property type="entry name" value="BPL_LPL_catalytic"/>
</dbReference>
<evidence type="ECO:0000313" key="12">
    <source>
        <dbReference type="Proteomes" id="UP000253961"/>
    </source>
</evidence>
<evidence type="ECO:0000256" key="3">
    <source>
        <dbReference type="ARBA" id="ARBA00023315"/>
    </source>
</evidence>
<dbReference type="PROSITE" id="PS01313">
    <property type="entry name" value="LIPB"/>
    <property type="match status" value="1"/>
</dbReference>
<dbReference type="SUPFAM" id="SSF55681">
    <property type="entry name" value="Class II aaRS and biotin synthetases"/>
    <property type="match status" value="1"/>
</dbReference>
<evidence type="ECO:0000256" key="7">
    <source>
        <dbReference type="PIRSR" id="PIRSR016262-1"/>
    </source>
</evidence>